<feature type="signal peptide" evidence="1">
    <location>
        <begin position="1"/>
        <end position="19"/>
    </location>
</feature>
<evidence type="ECO:0000256" key="1">
    <source>
        <dbReference type="SAM" id="SignalP"/>
    </source>
</evidence>
<dbReference type="AlphaFoldDB" id="A0AAJ7N8Y9"/>
<dbReference type="Proteomes" id="UP000694925">
    <property type="component" value="Unplaced"/>
</dbReference>
<reference evidence="3" key="1">
    <citation type="submission" date="2025-08" db="UniProtKB">
        <authorList>
            <consortium name="RefSeq"/>
        </authorList>
    </citation>
    <scope>IDENTIFICATION</scope>
    <source>
        <tissue evidence="3">Whole body</tissue>
    </source>
</reference>
<accession>A0AAJ7N8Y9</accession>
<keyword evidence="2" id="KW-1185">Reference proteome</keyword>
<dbReference type="KEGG" id="ccal:108626595"/>
<evidence type="ECO:0000313" key="2">
    <source>
        <dbReference type="Proteomes" id="UP000694925"/>
    </source>
</evidence>
<sequence length="141" mass="15980">MRTNHVLIVISALCAIVECDGTHRVVRTLPYDLSPSRWFSTLRTLWSGGSSGGGGFWQFPRNSAETLLRLIASPDTKKKIVFEFKPEDGPRASYDYQRRYGYRGQWLIESLGSGFRPNGVPYYRHTSVPPSVLVPPPYYPI</sequence>
<keyword evidence="1" id="KW-0732">Signal</keyword>
<name>A0AAJ7N8Y9_9HYME</name>
<protein>
    <submittedName>
        <fullName evidence="3">Uncharacterized protein LOC108626595</fullName>
    </submittedName>
</protein>
<proteinExistence type="predicted"/>
<dbReference type="GeneID" id="108626595"/>
<gene>
    <name evidence="3" type="primary">LOC108626595</name>
</gene>
<dbReference type="RefSeq" id="XP_017882826.2">
    <property type="nucleotide sequence ID" value="XM_018027337.2"/>
</dbReference>
<feature type="chain" id="PRO_5042550299" evidence="1">
    <location>
        <begin position="20"/>
        <end position="141"/>
    </location>
</feature>
<evidence type="ECO:0000313" key="3">
    <source>
        <dbReference type="RefSeq" id="XP_017882826.2"/>
    </source>
</evidence>
<organism evidence="2 3">
    <name type="scientific">Ceratina calcarata</name>
    <dbReference type="NCBI Taxonomy" id="156304"/>
    <lineage>
        <taxon>Eukaryota</taxon>
        <taxon>Metazoa</taxon>
        <taxon>Ecdysozoa</taxon>
        <taxon>Arthropoda</taxon>
        <taxon>Hexapoda</taxon>
        <taxon>Insecta</taxon>
        <taxon>Pterygota</taxon>
        <taxon>Neoptera</taxon>
        <taxon>Endopterygota</taxon>
        <taxon>Hymenoptera</taxon>
        <taxon>Apocrita</taxon>
        <taxon>Aculeata</taxon>
        <taxon>Apoidea</taxon>
        <taxon>Anthophila</taxon>
        <taxon>Apidae</taxon>
        <taxon>Ceratina</taxon>
        <taxon>Zadontomerus</taxon>
    </lineage>
</organism>